<dbReference type="Proteomes" id="UP000324800">
    <property type="component" value="Unassembled WGS sequence"/>
</dbReference>
<dbReference type="InterPro" id="IPR015424">
    <property type="entry name" value="PyrdxlP-dep_Trfase"/>
</dbReference>
<feature type="compositionally biased region" description="Basic and acidic residues" evidence="3">
    <location>
        <begin position="79"/>
        <end position="89"/>
    </location>
</feature>
<dbReference type="Gene3D" id="3.90.1150.10">
    <property type="entry name" value="Aspartate Aminotransferase, domain 1"/>
    <property type="match status" value="1"/>
</dbReference>
<dbReference type="InterPro" id="IPR009081">
    <property type="entry name" value="PP-bd_ACP"/>
</dbReference>
<dbReference type="GO" id="GO:0016740">
    <property type="term" value="F:transferase activity"/>
    <property type="evidence" value="ECO:0007669"/>
    <property type="project" value="UniProtKB-KW"/>
</dbReference>
<dbReference type="SUPFAM" id="SSF53383">
    <property type="entry name" value="PLP-dependent transferases"/>
    <property type="match status" value="1"/>
</dbReference>
<accession>A0A5J4UFV6</accession>
<dbReference type="PROSITE" id="PS50075">
    <property type="entry name" value="CARRIER"/>
    <property type="match status" value="1"/>
</dbReference>
<evidence type="ECO:0000313" key="6">
    <source>
        <dbReference type="Proteomes" id="UP000324800"/>
    </source>
</evidence>
<dbReference type="Gene3D" id="1.10.1200.10">
    <property type="entry name" value="ACP-like"/>
    <property type="match status" value="1"/>
</dbReference>
<dbReference type="EMBL" id="SNRW01017075">
    <property type="protein sequence ID" value="KAA6368722.1"/>
    <property type="molecule type" value="Genomic_DNA"/>
</dbReference>
<comment type="cofactor">
    <cofactor evidence="1">
        <name>pyridoxal 5'-phosphate</name>
        <dbReference type="ChEBI" id="CHEBI:597326"/>
    </cofactor>
</comment>
<dbReference type="Gene3D" id="3.40.640.10">
    <property type="entry name" value="Type I PLP-dependent aspartate aminotransferase-like (Major domain)"/>
    <property type="match status" value="1"/>
</dbReference>
<sequence>MITKIISLLKQHVSDLPSQINPDFSFSDFGLDSNASISIAASLSQYVGFEISAIELQKYESIRSAAEEIVRKMGGNSNSDEKIKEKEFNDENGSNSENEDKKQKKDKKDKKKSKKQKNSKFSSSSVPSKRVYSTVEEYYIIPKIPEVHKETKRMDLMKRVVGSDVPYLRISDGVNDDQTIIESKPYINYTSYNYLGLSGDKRVTRFAQQCITRFGTSVSSSRVVGGTRIIHYQLERALASMVGAEDALLYVGGFMANESTIGHFMKEPDLIVYDVLAHSSIVQGNRNSHATAIPFPHNDIAALDQLLIKQRK</sequence>
<protein>
    <submittedName>
        <fullName evidence="5">Putative type I polyketide synthase</fullName>
    </submittedName>
</protein>
<name>A0A5J4UFV6_9EUKA</name>
<comment type="caution">
    <text evidence="5">The sequence shown here is derived from an EMBL/GenBank/DDBJ whole genome shotgun (WGS) entry which is preliminary data.</text>
</comment>
<feature type="non-terminal residue" evidence="5">
    <location>
        <position position="312"/>
    </location>
</feature>
<dbReference type="InterPro" id="IPR050087">
    <property type="entry name" value="AON_synthase_class-II"/>
</dbReference>
<dbReference type="AlphaFoldDB" id="A0A5J4UFV6"/>
<reference evidence="5 6" key="1">
    <citation type="submission" date="2019-03" db="EMBL/GenBank/DDBJ databases">
        <title>Single cell metagenomics reveals metabolic interactions within the superorganism composed of flagellate Streblomastix strix and complex community of Bacteroidetes bacteria on its surface.</title>
        <authorList>
            <person name="Treitli S.C."/>
            <person name="Kolisko M."/>
            <person name="Husnik F."/>
            <person name="Keeling P."/>
            <person name="Hampl V."/>
        </authorList>
    </citation>
    <scope>NUCLEOTIDE SEQUENCE [LARGE SCALE GENOMIC DNA]</scope>
    <source>
        <strain evidence="5">ST1C</strain>
    </source>
</reference>
<evidence type="ECO:0000256" key="2">
    <source>
        <dbReference type="ARBA" id="ARBA00022679"/>
    </source>
</evidence>
<feature type="compositionally biased region" description="Basic residues" evidence="3">
    <location>
        <begin position="104"/>
        <end position="118"/>
    </location>
</feature>
<proteinExistence type="predicted"/>
<evidence type="ECO:0000313" key="5">
    <source>
        <dbReference type="EMBL" id="KAA6368722.1"/>
    </source>
</evidence>
<gene>
    <name evidence="5" type="ORF">EZS28_035751</name>
</gene>
<keyword evidence="2" id="KW-0808">Transferase</keyword>
<dbReference type="PANTHER" id="PTHR13693">
    <property type="entry name" value="CLASS II AMINOTRANSFERASE/8-AMINO-7-OXONONANOATE SYNTHASE"/>
    <property type="match status" value="1"/>
</dbReference>
<dbReference type="InterPro" id="IPR015422">
    <property type="entry name" value="PyrdxlP-dep_Trfase_small"/>
</dbReference>
<dbReference type="SUPFAM" id="SSF47336">
    <property type="entry name" value="ACP-like"/>
    <property type="match status" value="1"/>
</dbReference>
<dbReference type="PANTHER" id="PTHR13693:SF3">
    <property type="entry name" value="LD36009P"/>
    <property type="match status" value="1"/>
</dbReference>
<evidence type="ECO:0000259" key="4">
    <source>
        <dbReference type="PROSITE" id="PS50075"/>
    </source>
</evidence>
<dbReference type="InterPro" id="IPR015421">
    <property type="entry name" value="PyrdxlP-dep_Trfase_major"/>
</dbReference>
<dbReference type="OrthoDB" id="3168162at2759"/>
<feature type="region of interest" description="Disordered" evidence="3">
    <location>
        <begin position="73"/>
        <end position="126"/>
    </location>
</feature>
<evidence type="ECO:0000256" key="1">
    <source>
        <dbReference type="ARBA" id="ARBA00001933"/>
    </source>
</evidence>
<dbReference type="InterPro" id="IPR036736">
    <property type="entry name" value="ACP-like_sf"/>
</dbReference>
<evidence type="ECO:0000256" key="3">
    <source>
        <dbReference type="SAM" id="MobiDB-lite"/>
    </source>
</evidence>
<organism evidence="5 6">
    <name type="scientific">Streblomastix strix</name>
    <dbReference type="NCBI Taxonomy" id="222440"/>
    <lineage>
        <taxon>Eukaryota</taxon>
        <taxon>Metamonada</taxon>
        <taxon>Preaxostyla</taxon>
        <taxon>Oxymonadida</taxon>
        <taxon>Streblomastigidae</taxon>
        <taxon>Streblomastix</taxon>
    </lineage>
</organism>
<feature type="domain" description="Carrier" evidence="4">
    <location>
        <begin position="1"/>
        <end position="73"/>
    </location>
</feature>
<dbReference type="Pfam" id="PF00550">
    <property type="entry name" value="PP-binding"/>
    <property type="match status" value="1"/>
</dbReference>